<accession>A0A1W5N188</accession>
<evidence type="ECO:0000313" key="1">
    <source>
        <dbReference type="EMBL" id="AOG16465.1"/>
    </source>
</evidence>
<protein>
    <submittedName>
        <fullName evidence="1">Uncharacterized protein</fullName>
    </submittedName>
</protein>
<name>A0A1W5N188_9CAUD</name>
<gene>
    <name evidence="1" type="ORF">N_059</name>
</gene>
<proteinExistence type="predicted"/>
<sequence length="65" mass="7888">MIMLEREFDLKTSPEVERFYLHNELLEEKHVVTMADVEEAFKDNPIELTRIKNNKSSVWFLEKIY</sequence>
<reference evidence="1 2" key="1">
    <citation type="journal article" date="2017" name="Int. J. Food Microbiol.">
        <title>Investigating the biocontrol and anti-biofilm potential of a three phage cocktail against Cronobacter sakazakii in different brands of infant formula.</title>
        <authorList>
            <person name="Endersen L."/>
            <person name="Buttimer C."/>
            <person name="Nevin E."/>
            <person name="Coffey A."/>
            <person name="Neve H."/>
            <person name="Oliveira H."/>
            <person name="Lavigne R."/>
            <person name="O'Mahony J."/>
        </authorList>
    </citation>
    <scope>NUCLEOTIDE SEQUENCE [LARGE SCALE GENOMIC DNA]</scope>
</reference>
<organism evidence="1 2">
    <name type="scientific">Cronobacter phage vB_CsaM_leN</name>
    <dbReference type="NCBI Taxonomy" id="1885245"/>
    <lineage>
        <taxon>Viruses</taxon>
        <taxon>Duplodnaviria</taxon>
        <taxon>Heunggongvirae</taxon>
        <taxon>Uroviricota</taxon>
        <taxon>Caudoviricetes</taxon>
        <taxon>Pantevenvirales</taxon>
        <taxon>Straboviridae</taxon>
        <taxon>Pseudotevenvirus</taxon>
        <taxon>Pseudotevenvirus leb</taxon>
    </lineage>
</organism>
<dbReference type="EMBL" id="KX431560">
    <property type="protein sequence ID" value="AOG16465.1"/>
    <property type="molecule type" value="Genomic_DNA"/>
</dbReference>
<dbReference type="Proteomes" id="UP000226365">
    <property type="component" value="Segment"/>
</dbReference>
<evidence type="ECO:0000313" key="2">
    <source>
        <dbReference type="Proteomes" id="UP000226365"/>
    </source>
</evidence>